<dbReference type="SUPFAM" id="SSF53756">
    <property type="entry name" value="UDP-Glycosyltransferase/glycogen phosphorylase"/>
    <property type="match status" value="1"/>
</dbReference>
<accession>A0ABU4DTS6</accession>
<reference evidence="1 2" key="1">
    <citation type="submission" date="2022-11" db="EMBL/GenBank/DDBJ databases">
        <title>Deinococcus ZS9-10, Low Temperature and Draught-tolerating, UV-resistant Bacteria from Continental Antarctica.</title>
        <authorList>
            <person name="Cheng L."/>
        </authorList>
    </citation>
    <scope>NUCLEOTIDE SEQUENCE [LARGE SCALE GENOMIC DNA]</scope>
    <source>
        <strain evidence="1 2">ZS9-10</strain>
    </source>
</reference>
<evidence type="ECO:0000313" key="1">
    <source>
        <dbReference type="EMBL" id="MDV6375367.1"/>
    </source>
</evidence>
<dbReference type="Proteomes" id="UP001276150">
    <property type="component" value="Unassembled WGS sequence"/>
</dbReference>
<organism evidence="1 2">
    <name type="scientific">Deinococcus arenicola</name>
    <dbReference type="NCBI Taxonomy" id="2994950"/>
    <lineage>
        <taxon>Bacteria</taxon>
        <taxon>Thermotogati</taxon>
        <taxon>Deinococcota</taxon>
        <taxon>Deinococci</taxon>
        <taxon>Deinococcales</taxon>
        <taxon>Deinococcaceae</taxon>
        <taxon>Deinococcus</taxon>
    </lineage>
</organism>
<dbReference type="InterPro" id="IPR050194">
    <property type="entry name" value="Glycosyltransferase_grp1"/>
</dbReference>
<keyword evidence="2" id="KW-1185">Reference proteome</keyword>
<dbReference type="EMBL" id="JAPMIV010000024">
    <property type="protein sequence ID" value="MDV6375367.1"/>
    <property type="molecule type" value="Genomic_DNA"/>
</dbReference>
<dbReference type="EC" id="2.4.-.-" evidence="1"/>
<dbReference type="PANTHER" id="PTHR45947:SF13">
    <property type="entry name" value="TRANSFERASE"/>
    <property type="match status" value="1"/>
</dbReference>
<evidence type="ECO:0000313" key="2">
    <source>
        <dbReference type="Proteomes" id="UP001276150"/>
    </source>
</evidence>
<name>A0ABU4DTS6_9DEIO</name>
<gene>
    <name evidence="1" type="ORF">ORD21_12275</name>
</gene>
<protein>
    <submittedName>
        <fullName evidence="1">Glycosyltransferase</fullName>
        <ecNumber evidence="1">2.4.-.-</ecNumber>
    </submittedName>
</protein>
<comment type="caution">
    <text evidence="1">The sequence shown here is derived from an EMBL/GenBank/DDBJ whole genome shotgun (WGS) entry which is preliminary data.</text>
</comment>
<dbReference type="Gene3D" id="3.40.50.2000">
    <property type="entry name" value="Glycogen Phosphorylase B"/>
    <property type="match status" value="2"/>
</dbReference>
<dbReference type="PANTHER" id="PTHR45947">
    <property type="entry name" value="SULFOQUINOVOSYL TRANSFERASE SQD2"/>
    <property type="match status" value="1"/>
</dbReference>
<proteinExistence type="predicted"/>
<keyword evidence="1" id="KW-0808">Transferase</keyword>
<dbReference type="RefSeq" id="WP_317640705.1">
    <property type="nucleotide sequence ID" value="NZ_JAPMIV010000024.1"/>
</dbReference>
<dbReference type="GO" id="GO:0016757">
    <property type="term" value="F:glycosyltransferase activity"/>
    <property type="evidence" value="ECO:0007669"/>
    <property type="project" value="UniProtKB-KW"/>
</dbReference>
<dbReference type="Pfam" id="PF13692">
    <property type="entry name" value="Glyco_trans_1_4"/>
    <property type="match status" value="1"/>
</dbReference>
<sequence length="455" mass="49303">MLGPDDGPFLLPAHCTRLPHPVFLPMTAVSLVAGSGSAPLRVLHLSSSDLGGGAARGAYWLHRALDAHLDSAMLVQSKVSDDPKVTEYRPALASRVARRAERLTRERLHPQHYFSPAALQLPVHHQINALRPDVVNLHWVNDGFLSPESLAGIHAPVVWTLRDQWAMTGGCHYAQDCTRFEAECGCCPALGSTQPDDYSRTLHRRKSQAWNRHPLTLVALSHWLADGARRSSLLGGRRTVVIPNALDTAVFKPGDPSLARDILKLPADRRLIVFGAMYPLLETRKGFDHLRRGAELLAGRPDAHTLELVIFGSLSGQTPPDMPLKTHFVGSVQDDHVLASLYAAADVTVMPSLEEAFGKVAMEAMACGTPVVCFDGSGPADIVDHGVNGYLARHGDAADLAAGIAYVLDHPQPGALAGAALDKVQAHYTFERQAHAYLRLYAQVLEEARARTAAQ</sequence>
<keyword evidence="1" id="KW-0328">Glycosyltransferase</keyword>